<dbReference type="PANTHER" id="PTHR34368">
    <property type="entry name" value="OS01G0962200 PROTEIN"/>
    <property type="match status" value="1"/>
</dbReference>
<feature type="compositionally biased region" description="Polar residues" evidence="1">
    <location>
        <begin position="1"/>
        <end position="11"/>
    </location>
</feature>
<evidence type="ECO:0000313" key="4">
    <source>
        <dbReference type="EMBL" id="KAJ6796376.1"/>
    </source>
</evidence>
<keyword evidence="2" id="KW-0472">Membrane</keyword>
<gene>
    <name evidence="4" type="ORF">M6B38_221450</name>
    <name evidence="3" type="ORF">M6B38_233220</name>
</gene>
<feature type="transmembrane region" description="Helical" evidence="2">
    <location>
        <begin position="52"/>
        <end position="72"/>
    </location>
</feature>
<accession>A0AAX6DX96</accession>
<proteinExistence type="predicted"/>
<keyword evidence="5" id="KW-1185">Reference proteome</keyword>
<feature type="region of interest" description="Disordered" evidence="1">
    <location>
        <begin position="1"/>
        <end position="34"/>
    </location>
</feature>
<keyword evidence="2" id="KW-1133">Transmembrane helix</keyword>
<sequence length="223" mass="25493">MFQTTIQSPFSHHNRDITKRRREEEEEEEGERMQFSSSNHHNFFLLRENRSLLIVAVLFLFVLIMATTPRVPHSPAHHLFADMRNFLGVPNTLNVLTAFPFLLFGVPGLVLCLSRTCFGIRQRIDPSRYTFFIFAAALKGEMWGWAFFYAGTAAEAFGSAYYHLKPDDDRVVWDRLPNMISVASLLSNLVIERVDERIGITCLFSFLMLVLVSSACESCFAGL</sequence>
<name>A0AAX6DX96_IRIPA</name>
<feature type="transmembrane region" description="Helical" evidence="2">
    <location>
        <begin position="129"/>
        <end position="151"/>
    </location>
</feature>
<reference evidence="4" key="2">
    <citation type="submission" date="2023-04" db="EMBL/GenBank/DDBJ databases">
        <authorList>
            <person name="Bruccoleri R.E."/>
            <person name="Oakeley E.J."/>
            <person name="Faust A.-M."/>
            <person name="Dessus-Babus S."/>
            <person name="Altorfer M."/>
            <person name="Burckhardt D."/>
            <person name="Oertli M."/>
            <person name="Naumann U."/>
            <person name="Petersen F."/>
            <person name="Wong J."/>
        </authorList>
    </citation>
    <scope>NUCLEOTIDE SEQUENCE</scope>
    <source>
        <strain evidence="4">GSM-AAB239-AS_SAM_17_03QT</strain>
        <tissue evidence="4">Leaf</tissue>
    </source>
</reference>
<evidence type="ECO:0000313" key="3">
    <source>
        <dbReference type="EMBL" id="KAJ6793956.1"/>
    </source>
</evidence>
<dbReference type="AlphaFoldDB" id="A0AAX6DX96"/>
<dbReference type="EMBL" id="JANAVB010041260">
    <property type="protein sequence ID" value="KAJ6796376.1"/>
    <property type="molecule type" value="Genomic_DNA"/>
</dbReference>
<feature type="transmembrane region" description="Helical" evidence="2">
    <location>
        <begin position="92"/>
        <end position="117"/>
    </location>
</feature>
<evidence type="ECO:0000313" key="5">
    <source>
        <dbReference type="Proteomes" id="UP001140949"/>
    </source>
</evidence>
<evidence type="ECO:0000256" key="2">
    <source>
        <dbReference type="SAM" id="Phobius"/>
    </source>
</evidence>
<feature type="compositionally biased region" description="Basic and acidic residues" evidence="1">
    <location>
        <begin position="13"/>
        <end position="23"/>
    </location>
</feature>
<keyword evidence="2" id="KW-0812">Transmembrane</keyword>
<reference evidence="4" key="1">
    <citation type="journal article" date="2023" name="GigaByte">
        <title>Genome assembly of the bearded iris, Iris pallida Lam.</title>
        <authorList>
            <person name="Bruccoleri R.E."/>
            <person name="Oakeley E.J."/>
            <person name="Faust A.M.E."/>
            <person name="Altorfer M."/>
            <person name="Dessus-Babus S."/>
            <person name="Burckhardt D."/>
            <person name="Oertli M."/>
            <person name="Naumann U."/>
            <person name="Petersen F."/>
            <person name="Wong J."/>
        </authorList>
    </citation>
    <scope>NUCLEOTIDE SEQUENCE</scope>
    <source>
        <strain evidence="4">GSM-AAB239-AS_SAM_17_03QT</strain>
    </source>
</reference>
<evidence type="ECO:0000256" key="1">
    <source>
        <dbReference type="SAM" id="MobiDB-lite"/>
    </source>
</evidence>
<organism evidence="4 5">
    <name type="scientific">Iris pallida</name>
    <name type="common">Sweet iris</name>
    <dbReference type="NCBI Taxonomy" id="29817"/>
    <lineage>
        <taxon>Eukaryota</taxon>
        <taxon>Viridiplantae</taxon>
        <taxon>Streptophyta</taxon>
        <taxon>Embryophyta</taxon>
        <taxon>Tracheophyta</taxon>
        <taxon>Spermatophyta</taxon>
        <taxon>Magnoliopsida</taxon>
        <taxon>Liliopsida</taxon>
        <taxon>Asparagales</taxon>
        <taxon>Iridaceae</taxon>
        <taxon>Iridoideae</taxon>
        <taxon>Irideae</taxon>
        <taxon>Iris</taxon>
    </lineage>
</organism>
<comment type="caution">
    <text evidence="4">The sequence shown here is derived from an EMBL/GenBank/DDBJ whole genome shotgun (WGS) entry which is preliminary data.</text>
</comment>
<dbReference type="PANTHER" id="PTHR34368:SF2">
    <property type="entry name" value="ALKALINE PHYTOCERAMIDASE (APHC)"/>
    <property type="match status" value="1"/>
</dbReference>
<dbReference type="EMBL" id="JANAVB010042618">
    <property type="protein sequence ID" value="KAJ6793956.1"/>
    <property type="molecule type" value="Genomic_DNA"/>
</dbReference>
<feature type="transmembrane region" description="Helical" evidence="2">
    <location>
        <begin position="198"/>
        <end position="215"/>
    </location>
</feature>
<dbReference type="Proteomes" id="UP001140949">
    <property type="component" value="Unassembled WGS sequence"/>
</dbReference>
<protein>
    <submittedName>
        <fullName evidence="4">Uncharacterized protein</fullName>
    </submittedName>
</protein>